<name>A0A451D7D9_9GAMM</name>
<evidence type="ECO:0000256" key="15">
    <source>
        <dbReference type="HAMAP-Rule" id="MF_00605"/>
    </source>
</evidence>
<evidence type="ECO:0000256" key="10">
    <source>
        <dbReference type="ARBA" id="ARBA00022691"/>
    </source>
</evidence>
<dbReference type="InterPro" id="IPR023148">
    <property type="entry name" value="tRNA_m1G_MeTrfase_C_sf"/>
</dbReference>
<evidence type="ECO:0000256" key="13">
    <source>
        <dbReference type="ARBA" id="ARBA00033392"/>
    </source>
</evidence>
<evidence type="ECO:0000256" key="2">
    <source>
        <dbReference type="ARBA" id="ARBA00004496"/>
    </source>
</evidence>
<dbReference type="Proteomes" id="UP000294441">
    <property type="component" value="Chromosome 1"/>
</dbReference>
<evidence type="ECO:0000256" key="1">
    <source>
        <dbReference type="ARBA" id="ARBA00002634"/>
    </source>
</evidence>
<dbReference type="Gene3D" id="1.10.1270.20">
    <property type="entry name" value="tRNA(m1g37)methyltransferase, domain 2"/>
    <property type="match status" value="1"/>
</dbReference>
<evidence type="ECO:0000259" key="18">
    <source>
        <dbReference type="Pfam" id="PF01746"/>
    </source>
</evidence>
<comment type="function">
    <text evidence="1 15 17">Specifically methylates guanosine-37 in various tRNAs.</text>
</comment>
<dbReference type="InterPro" id="IPR029028">
    <property type="entry name" value="Alpha/beta_knot_MTases"/>
</dbReference>
<evidence type="ECO:0000256" key="12">
    <source>
        <dbReference type="ARBA" id="ARBA00029736"/>
    </source>
</evidence>
<feature type="binding site" evidence="15 16">
    <location>
        <begin position="146"/>
        <end position="151"/>
    </location>
    <ligand>
        <name>S-adenosyl-L-methionine</name>
        <dbReference type="ChEBI" id="CHEBI:59789"/>
    </ligand>
</feature>
<evidence type="ECO:0000256" key="17">
    <source>
        <dbReference type="RuleBase" id="RU003464"/>
    </source>
</evidence>
<evidence type="ECO:0000256" key="14">
    <source>
        <dbReference type="ARBA" id="ARBA00047783"/>
    </source>
</evidence>
<dbReference type="AlphaFoldDB" id="A0A451D7D9"/>
<dbReference type="InterPro" id="IPR029026">
    <property type="entry name" value="tRNA_m1G_MTases_N"/>
</dbReference>
<dbReference type="GO" id="GO:0002939">
    <property type="term" value="P:tRNA N1-guanine methylation"/>
    <property type="evidence" value="ECO:0007669"/>
    <property type="project" value="TreeGrafter"/>
</dbReference>
<feature type="binding site" evidence="15 16">
    <location>
        <position position="126"/>
    </location>
    <ligand>
        <name>S-adenosyl-L-methionine</name>
        <dbReference type="ChEBI" id="CHEBI:59789"/>
    </ligand>
</feature>
<keyword evidence="10 15" id="KW-0949">S-adenosyl-L-methionine</keyword>
<keyword evidence="11 15" id="KW-0819">tRNA processing</keyword>
<dbReference type="FunFam" id="3.40.1280.10:FF:000001">
    <property type="entry name" value="tRNA (guanine-N(1)-)-methyltransferase"/>
    <property type="match status" value="1"/>
</dbReference>
<feature type="domain" description="tRNA methyltransferase TRMD/TRM10-type" evidence="18">
    <location>
        <begin position="15"/>
        <end position="238"/>
    </location>
</feature>
<protein>
    <recommendedName>
        <fullName evidence="6 15">tRNA (guanine-N(1)-)-methyltransferase</fullName>
        <ecNumber evidence="5 15">2.1.1.228</ecNumber>
    </recommendedName>
    <alternativeName>
        <fullName evidence="12 15">M1G-methyltransferase</fullName>
    </alternativeName>
    <alternativeName>
        <fullName evidence="13 15">tRNA [GM37] methyltransferase</fullName>
    </alternativeName>
</protein>
<comment type="similarity">
    <text evidence="3 15 17">Belongs to the RNA methyltransferase TrmD family.</text>
</comment>
<dbReference type="NCBIfam" id="TIGR00088">
    <property type="entry name" value="trmD"/>
    <property type="match status" value="1"/>
</dbReference>
<evidence type="ECO:0000313" key="19">
    <source>
        <dbReference type="EMBL" id="VFP81683.1"/>
    </source>
</evidence>
<organism evidence="19 20">
    <name type="scientific">Candidatus Erwinia haradaeae</name>
    <dbReference type="NCBI Taxonomy" id="1922217"/>
    <lineage>
        <taxon>Bacteria</taxon>
        <taxon>Pseudomonadati</taxon>
        <taxon>Pseudomonadota</taxon>
        <taxon>Gammaproteobacteria</taxon>
        <taxon>Enterobacterales</taxon>
        <taxon>Erwiniaceae</taxon>
        <taxon>Erwinia</taxon>
    </lineage>
</organism>
<sequence>MNSVDKLVPQDIKIWIGVISLFPQMFQVITDYGITNRAVKTGILSINTWNPRDFTSDKRKTVDKKTYGGGPGMLMTIEPLKRAIHAAKKSSGTNGKVIYLSPQGHKLNQQKVYELATSKKLILVCGRYEGIDERLIQTEIDEEWSIGDYILSGGELPAMVMIDSISRCLPGVLGKKESAEQDSFSDGFLDYPHYTRPEISEGIGVPPILLSGDHSKIQRWRLKQAIGSTWIKRPELLENRTLTEEQKILLSEFKIEYIQNKKK</sequence>
<reference evidence="19 20" key="1">
    <citation type="submission" date="2019-02" db="EMBL/GenBank/DDBJ databases">
        <authorList>
            <person name="Manzano-Marin A."/>
            <person name="Manzano-Marin A."/>
        </authorList>
    </citation>
    <scope>NUCLEOTIDE SEQUENCE [LARGE SCALE GENOMIC DNA]</scope>
    <source>
        <strain evidence="19 20">ErCicurvipes</strain>
    </source>
</reference>
<proteinExistence type="inferred from homology"/>
<dbReference type="PANTHER" id="PTHR46417:SF1">
    <property type="entry name" value="TRNA (GUANINE-N(1)-)-METHYLTRANSFERASE"/>
    <property type="match status" value="1"/>
</dbReference>
<comment type="catalytic activity">
    <reaction evidence="14 15 17">
        <text>guanosine(37) in tRNA + S-adenosyl-L-methionine = N(1)-methylguanosine(37) in tRNA + S-adenosyl-L-homocysteine + H(+)</text>
        <dbReference type="Rhea" id="RHEA:36899"/>
        <dbReference type="Rhea" id="RHEA-COMP:10145"/>
        <dbReference type="Rhea" id="RHEA-COMP:10147"/>
        <dbReference type="ChEBI" id="CHEBI:15378"/>
        <dbReference type="ChEBI" id="CHEBI:57856"/>
        <dbReference type="ChEBI" id="CHEBI:59789"/>
        <dbReference type="ChEBI" id="CHEBI:73542"/>
        <dbReference type="ChEBI" id="CHEBI:74269"/>
        <dbReference type="EC" id="2.1.1.228"/>
    </reaction>
</comment>
<evidence type="ECO:0000313" key="20">
    <source>
        <dbReference type="Proteomes" id="UP000294441"/>
    </source>
</evidence>
<keyword evidence="9 15" id="KW-0808">Transferase</keyword>
<dbReference type="EC" id="2.1.1.228" evidence="5 15"/>
<evidence type="ECO:0000256" key="4">
    <source>
        <dbReference type="ARBA" id="ARBA00011738"/>
    </source>
</evidence>
<comment type="subunit">
    <text evidence="4 15 17">Homodimer.</text>
</comment>
<evidence type="ECO:0000256" key="9">
    <source>
        <dbReference type="ARBA" id="ARBA00022679"/>
    </source>
</evidence>
<evidence type="ECO:0000256" key="16">
    <source>
        <dbReference type="PIRSR" id="PIRSR000386-1"/>
    </source>
</evidence>
<accession>A0A451D7D9</accession>
<dbReference type="CDD" id="cd18080">
    <property type="entry name" value="TrmD-like"/>
    <property type="match status" value="1"/>
</dbReference>
<dbReference type="PANTHER" id="PTHR46417">
    <property type="entry name" value="TRNA (GUANINE-N(1)-)-METHYLTRANSFERASE"/>
    <property type="match status" value="1"/>
</dbReference>
<dbReference type="NCBIfam" id="NF000648">
    <property type="entry name" value="PRK00026.1"/>
    <property type="match status" value="1"/>
</dbReference>
<gene>
    <name evidence="15 19" type="primary">trmD</name>
    <name evidence="19" type="ORF">ERCICURV3402_008</name>
</gene>
<dbReference type="EMBL" id="LR217713">
    <property type="protein sequence ID" value="VFP81683.1"/>
    <property type="molecule type" value="Genomic_DNA"/>
</dbReference>
<evidence type="ECO:0000256" key="3">
    <source>
        <dbReference type="ARBA" id="ARBA00007630"/>
    </source>
</evidence>
<dbReference type="PIRSF" id="PIRSF000386">
    <property type="entry name" value="tRNA_mtase"/>
    <property type="match status" value="1"/>
</dbReference>
<evidence type="ECO:0000256" key="5">
    <source>
        <dbReference type="ARBA" id="ARBA00012807"/>
    </source>
</evidence>
<evidence type="ECO:0000256" key="6">
    <source>
        <dbReference type="ARBA" id="ARBA00014679"/>
    </source>
</evidence>
<dbReference type="InterPro" id="IPR002649">
    <property type="entry name" value="tRNA_m1G_MeTrfase_TrmD"/>
</dbReference>
<dbReference type="Gene3D" id="3.40.1280.10">
    <property type="match status" value="1"/>
</dbReference>
<evidence type="ECO:0000256" key="8">
    <source>
        <dbReference type="ARBA" id="ARBA00022603"/>
    </source>
</evidence>
<dbReference type="FunFam" id="1.10.1270.20:FF:000001">
    <property type="entry name" value="tRNA (guanine-N(1)-)-methyltransferase"/>
    <property type="match status" value="1"/>
</dbReference>
<dbReference type="SUPFAM" id="SSF75217">
    <property type="entry name" value="alpha/beta knot"/>
    <property type="match status" value="1"/>
</dbReference>
<dbReference type="GO" id="GO:0052906">
    <property type="term" value="F:tRNA (guanine(37)-N1)-methyltransferase activity"/>
    <property type="evidence" value="ECO:0007669"/>
    <property type="project" value="UniProtKB-UniRule"/>
</dbReference>
<comment type="subcellular location">
    <subcellularLocation>
        <location evidence="2 15 17">Cytoplasm</location>
    </subcellularLocation>
</comment>
<dbReference type="Pfam" id="PF01746">
    <property type="entry name" value="tRNA_m1G_MT"/>
    <property type="match status" value="1"/>
</dbReference>
<dbReference type="HAMAP" id="MF_00605">
    <property type="entry name" value="TrmD"/>
    <property type="match status" value="1"/>
</dbReference>
<evidence type="ECO:0000256" key="11">
    <source>
        <dbReference type="ARBA" id="ARBA00022694"/>
    </source>
</evidence>
<dbReference type="InterPro" id="IPR016009">
    <property type="entry name" value="tRNA_MeTrfase_TRMD/TRM10"/>
</dbReference>
<dbReference type="GO" id="GO:0005829">
    <property type="term" value="C:cytosol"/>
    <property type="evidence" value="ECO:0007669"/>
    <property type="project" value="TreeGrafter"/>
</dbReference>
<keyword evidence="7 15" id="KW-0963">Cytoplasm</keyword>
<keyword evidence="8 15" id="KW-0489">Methyltransferase</keyword>
<evidence type="ECO:0000256" key="7">
    <source>
        <dbReference type="ARBA" id="ARBA00022490"/>
    </source>
</evidence>